<dbReference type="Proteomes" id="UP000280344">
    <property type="component" value="Chromosome"/>
</dbReference>
<accession>A0A3Q9G411</accession>
<keyword evidence="3" id="KW-0238">DNA-binding</keyword>
<proteinExistence type="inferred from homology"/>
<dbReference type="KEGG" id="flh:EJ997_07410"/>
<dbReference type="GO" id="GO:0003677">
    <property type="term" value="F:DNA binding"/>
    <property type="evidence" value="ECO:0007669"/>
    <property type="project" value="UniProtKB-KW"/>
</dbReference>
<dbReference type="InterPro" id="IPR051054">
    <property type="entry name" value="SorC_transcr_regulators"/>
</dbReference>
<sequence>MLNLTRRNDVLIPSICGKKAGSYAHRGAVDSRQYARESVTYIWSRHDRTTRRVRLSEDRRRIAYEAAVLHYVQGETMETVARRLGVSRSTVSRLISLARDEGLVRISLHPPTENSDSLAARLSEMFGINAHVVPVSPTSTDVRRLDAVATVAGAIISDLVKPGHTIGVAWGTTISAVTDHLSPRPAPGSIVVQLNGAANSSTTGIPYAGQIIDSFGKAFGATIRHFPVPAFFDFAETREAMWRERSLASVRELQQTTDIAVFGVGSFNSPLASHVYVGGYLSPQDISVLRAEGVVGDICTVLLRPDGSYEDIEINKRATGPTPGELKKIPRRICVVAGASKVLPLHGALLAGAVTDLIIDEGRPGNSWILLRVSVSARIETATDSGVCQTRLAAGCHSGD</sequence>
<evidence type="ECO:0000259" key="5">
    <source>
        <dbReference type="Pfam" id="PF04198"/>
    </source>
</evidence>
<dbReference type="SUPFAM" id="SSF100950">
    <property type="entry name" value="NagB/RpiA/CoA transferase-like"/>
    <property type="match status" value="1"/>
</dbReference>
<evidence type="ECO:0000256" key="3">
    <source>
        <dbReference type="ARBA" id="ARBA00023125"/>
    </source>
</evidence>
<dbReference type="PANTHER" id="PTHR34294">
    <property type="entry name" value="TRANSCRIPTIONAL REGULATOR-RELATED"/>
    <property type="match status" value="1"/>
</dbReference>
<dbReference type="PANTHER" id="PTHR34294:SF1">
    <property type="entry name" value="TRANSCRIPTIONAL REGULATOR LSRR"/>
    <property type="match status" value="1"/>
</dbReference>
<comment type="similarity">
    <text evidence="1">Belongs to the SorC transcriptional regulatory family.</text>
</comment>
<gene>
    <name evidence="6" type="ORF">EJ997_07410</name>
</gene>
<keyword evidence="4" id="KW-0804">Transcription</keyword>
<feature type="domain" description="Sugar-binding" evidence="5">
    <location>
        <begin position="112"/>
        <end position="362"/>
    </location>
</feature>
<dbReference type="Pfam" id="PF04198">
    <property type="entry name" value="Sugar-bind"/>
    <property type="match status" value="1"/>
</dbReference>
<dbReference type="InterPro" id="IPR007324">
    <property type="entry name" value="Sugar-bd_dom_put"/>
</dbReference>
<name>A0A3Q9G411_9ACTO</name>
<keyword evidence="7" id="KW-1185">Reference proteome</keyword>
<evidence type="ECO:0000313" key="7">
    <source>
        <dbReference type="Proteomes" id="UP000280344"/>
    </source>
</evidence>
<dbReference type="Gene3D" id="3.40.50.1360">
    <property type="match status" value="1"/>
</dbReference>
<dbReference type="Gene3D" id="1.10.10.60">
    <property type="entry name" value="Homeodomain-like"/>
    <property type="match status" value="1"/>
</dbReference>
<dbReference type="CDD" id="cd00093">
    <property type="entry name" value="HTH_XRE"/>
    <property type="match status" value="1"/>
</dbReference>
<dbReference type="AlphaFoldDB" id="A0A3Q9G411"/>
<dbReference type="OrthoDB" id="186585at2"/>
<dbReference type="InterPro" id="IPR001387">
    <property type="entry name" value="Cro/C1-type_HTH"/>
</dbReference>
<keyword evidence="2" id="KW-0805">Transcription regulation</keyword>
<protein>
    <submittedName>
        <fullName evidence="6">Sugar-binding transcriptional regulator</fullName>
    </submittedName>
</protein>
<dbReference type="Pfam" id="PF13384">
    <property type="entry name" value="HTH_23"/>
    <property type="match status" value="1"/>
</dbReference>
<evidence type="ECO:0000313" key="6">
    <source>
        <dbReference type="EMBL" id="AZQ77186.1"/>
    </source>
</evidence>
<dbReference type="SUPFAM" id="SSF46689">
    <property type="entry name" value="Homeodomain-like"/>
    <property type="match status" value="1"/>
</dbReference>
<dbReference type="InterPro" id="IPR037171">
    <property type="entry name" value="NagB/RpiA_transferase-like"/>
</dbReference>
<organism evidence="6 7">
    <name type="scientific">Flaviflexus ciconiae</name>
    <dbReference type="NCBI Taxonomy" id="2496867"/>
    <lineage>
        <taxon>Bacteria</taxon>
        <taxon>Bacillati</taxon>
        <taxon>Actinomycetota</taxon>
        <taxon>Actinomycetes</taxon>
        <taxon>Actinomycetales</taxon>
        <taxon>Actinomycetaceae</taxon>
        <taxon>Flaviflexus</taxon>
    </lineage>
</organism>
<evidence type="ECO:0000256" key="2">
    <source>
        <dbReference type="ARBA" id="ARBA00023015"/>
    </source>
</evidence>
<dbReference type="GO" id="GO:0030246">
    <property type="term" value="F:carbohydrate binding"/>
    <property type="evidence" value="ECO:0007669"/>
    <property type="project" value="InterPro"/>
</dbReference>
<dbReference type="EMBL" id="CP034593">
    <property type="protein sequence ID" value="AZQ77186.1"/>
    <property type="molecule type" value="Genomic_DNA"/>
</dbReference>
<reference evidence="6 7" key="1">
    <citation type="submission" date="2018-12" db="EMBL/GenBank/DDBJ databases">
        <title>Complete genome sequence of Flaviflexus sp. H23T48.</title>
        <authorList>
            <person name="Bae J.-W."/>
            <person name="Lee J.-Y."/>
        </authorList>
    </citation>
    <scope>NUCLEOTIDE SEQUENCE [LARGE SCALE GENOMIC DNA]</scope>
    <source>
        <strain evidence="6 7">H23T48</strain>
    </source>
</reference>
<evidence type="ECO:0000256" key="1">
    <source>
        <dbReference type="ARBA" id="ARBA00010466"/>
    </source>
</evidence>
<dbReference type="InterPro" id="IPR009057">
    <property type="entry name" value="Homeodomain-like_sf"/>
</dbReference>
<evidence type="ECO:0000256" key="4">
    <source>
        <dbReference type="ARBA" id="ARBA00023163"/>
    </source>
</evidence>